<evidence type="ECO:0000313" key="1">
    <source>
        <dbReference type="EMBL" id="CAJ1931332.1"/>
    </source>
</evidence>
<gene>
    <name evidence="1" type="ORF">AYBTSS11_LOCUS5194</name>
</gene>
<evidence type="ECO:0000313" key="2">
    <source>
        <dbReference type="Proteomes" id="UP001189624"/>
    </source>
</evidence>
<organism evidence="1 2">
    <name type="scientific">Sphenostylis stenocarpa</name>
    <dbReference type="NCBI Taxonomy" id="92480"/>
    <lineage>
        <taxon>Eukaryota</taxon>
        <taxon>Viridiplantae</taxon>
        <taxon>Streptophyta</taxon>
        <taxon>Embryophyta</taxon>
        <taxon>Tracheophyta</taxon>
        <taxon>Spermatophyta</taxon>
        <taxon>Magnoliopsida</taxon>
        <taxon>eudicotyledons</taxon>
        <taxon>Gunneridae</taxon>
        <taxon>Pentapetalae</taxon>
        <taxon>rosids</taxon>
        <taxon>fabids</taxon>
        <taxon>Fabales</taxon>
        <taxon>Fabaceae</taxon>
        <taxon>Papilionoideae</taxon>
        <taxon>50 kb inversion clade</taxon>
        <taxon>NPAAA clade</taxon>
        <taxon>indigoferoid/millettioid clade</taxon>
        <taxon>Phaseoleae</taxon>
        <taxon>Sphenostylis</taxon>
    </lineage>
</organism>
<dbReference type="EMBL" id="OY731399">
    <property type="protein sequence ID" value="CAJ1931332.1"/>
    <property type="molecule type" value="Genomic_DNA"/>
</dbReference>
<dbReference type="AlphaFoldDB" id="A0AA86S2C3"/>
<proteinExistence type="predicted"/>
<dbReference type="Proteomes" id="UP001189624">
    <property type="component" value="Chromosome 2"/>
</dbReference>
<protein>
    <submittedName>
        <fullName evidence="1">Uncharacterized protein</fullName>
    </submittedName>
</protein>
<name>A0AA86S2C3_9FABA</name>
<dbReference type="Gramene" id="rna-AYBTSS11_LOCUS5194">
    <property type="protein sequence ID" value="CAJ1931332.1"/>
    <property type="gene ID" value="gene-AYBTSS11_LOCUS5194"/>
</dbReference>
<accession>A0AA86S2C3</accession>
<sequence length="52" mass="5941">MPSIIESKIKVEEYIPSVLLPGIRNINVGKEVQLKALFFWPRESTQVSPTEQ</sequence>
<reference evidence="1" key="1">
    <citation type="submission" date="2023-10" db="EMBL/GenBank/DDBJ databases">
        <authorList>
            <person name="Domelevo Entfellner J.-B."/>
        </authorList>
    </citation>
    <scope>NUCLEOTIDE SEQUENCE</scope>
</reference>
<keyword evidence="2" id="KW-1185">Reference proteome</keyword>